<protein>
    <submittedName>
        <fullName evidence="3">GrxB protein</fullName>
    </submittedName>
</protein>
<dbReference type="SUPFAM" id="SSF47616">
    <property type="entry name" value="GST C-terminal domain-like"/>
    <property type="match status" value="1"/>
</dbReference>
<evidence type="ECO:0000313" key="4">
    <source>
        <dbReference type="Proteomes" id="UP000604046"/>
    </source>
</evidence>
<keyword evidence="4" id="KW-1185">Reference proteome</keyword>
<dbReference type="Gene3D" id="1.20.1050.10">
    <property type="match status" value="1"/>
</dbReference>
<dbReference type="OrthoDB" id="4951845at2759"/>
<dbReference type="Gene3D" id="3.40.30.10">
    <property type="entry name" value="Glutaredoxin"/>
    <property type="match status" value="1"/>
</dbReference>
<dbReference type="InterPro" id="IPR007494">
    <property type="entry name" value="Glutaredoxin2_C"/>
</dbReference>
<dbReference type="Proteomes" id="UP000604046">
    <property type="component" value="Unassembled WGS sequence"/>
</dbReference>
<accession>A0A812RJE8</accession>
<comment type="caution">
    <text evidence="3">The sequence shown here is derived from an EMBL/GenBank/DDBJ whole genome shotgun (WGS) entry which is preliminary data.</text>
</comment>
<dbReference type="InterPro" id="IPR036249">
    <property type="entry name" value="Thioredoxin-like_sf"/>
</dbReference>
<dbReference type="AlphaFoldDB" id="A0A812RJE8"/>
<proteinExistence type="predicted"/>
<evidence type="ECO:0000259" key="1">
    <source>
        <dbReference type="Pfam" id="PF04399"/>
    </source>
</evidence>
<dbReference type="Pfam" id="PF04399">
    <property type="entry name" value="Glutaredoxin2_C"/>
    <property type="match status" value="1"/>
</dbReference>
<gene>
    <name evidence="3" type="primary">grxB</name>
    <name evidence="3" type="ORF">SNAT2548_LOCUS24074</name>
</gene>
<evidence type="ECO:0000259" key="2">
    <source>
        <dbReference type="Pfam" id="PF13409"/>
    </source>
</evidence>
<dbReference type="Pfam" id="PF13409">
    <property type="entry name" value="GST_N_2"/>
    <property type="match status" value="1"/>
</dbReference>
<dbReference type="InterPro" id="IPR036282">
    <property type="entry name" value="Glutathione-S-Trfase_C_sf"/>
</dbReference>
<organism evidence="3 4">
    <name type="scientific">Symbiodinium natans</name>
    <dbReference type="NCBI Taxonomy" id="878477"/>
    <lineage>
        <taxon>Eukaryota</taxon>
        <taxon>Sar</taxon>
        <taxon>Alveolata</taxon>
        <taxon>Dinophyceae</taxon>
        <taxon>Suessiales</taxon>
        <taxon>Symbiodiniaceae</taxon>
        <taxon>Symbiodinium</taxon>
    </lineage>
</organism>
<dbReference type="InterPro" id="IPR004045">
    <property type="entry name" value="Glutathione_S-Trfase_N"/>
</dbReference>
<feature type="domain" description="Glutaredoxin 2 C-terminal" evidence="1">
    <location>
        <begin position="179"/>
        <end position="262"/>
    </location>
</feature>
<reference evidence="3" key="1">
    <citation type="submission" date="2021-02" db="EMBL/GenBank/DDBJ databases">
        <authorList>
            <person name="Dougan E. K."/>
            <person name="Rhodes N."/>
            <person name="Thang M."/>
            <person name="Chan C."/>
        </authorList>
    </citation>
    <scope>NUCLEOTIDE SEQUENCE</scope>
</reference>
<evidence type="ECO:0000313" key="3">
    <source>
        <dbReference type="EMBL" id="CAE7442752.1"/>
    </source>
</evidence>
<dbReference type="SUPFAM" id="SSF52833">
    <property type="entry name" value="Thioredoxin-like"/>
    <property type="match status" value="1"/>
</dbReference>
<dbReference type="EMBL" id="CAJNDS010002345">
    <property type="protein sequence ID" value="CAE7442752.1"/>
    <property type="molecule type" value="Genomic_DNA"/>
</dbReference>
<feature type="domain" description="GST N-terminal" evidence="2">
    <location>
        <begin position="32"/>
        <end position="94"/>
    </location>
</feature>
<sequence length="263" mass="29834">MKMAIPSPGRRRLLAPLLRGWSSTPGYLGDLCPFCTRARMIFGLKEIPHRLIFMSYDDAETPQGLIGKKLAPILHLPGEKPMAESMEIVQKLDADARWGPPRLLPATGRPDLAEFDAKHWPTIRNLVHTRFMHAPLPDLALRSARDYFVERHPLEDPATNIRVSQDVWNRYDPAQKRALYEHHLSDESRLGHLNEEVLPIFEKLLHSEEAVSAPGLGFDDVVLFCRLRYVTLVKGAQLGAKAEAYLESMSRKTDIPLLTRMAM</sequence>
<name>A0A812RJE8_9DINO</name>